<keyword evidence="1" id="KW-0472">Membrane</keyword>
<dbReference type="Proteomes" id="UP001596364">
    <property type="component" value="Unassembled WGS sequence"/>
</dbReference>
<sequence>MNICLTLTEINWALTKDVFSIIGTVGALIFAGFGLSTWKRQLRGTSEYELAKKSILLTYEVQQLIQGVRNPMLYLRKEEVEAGRKIEEEQRIYDERMKALYLKWAELQTVRLESKVIWSTNAHDCFNDIQKIIGELRGAIWLHFWMKGAYAGPGAKVDNNPDRVIENGKIVYFESDEDEFSLKIKSSVEKVENFFKDKVRSR</sequence>
<comment type="caution">
    <text evidence="2">The sequence shown here is derived from an EMBL/GenBank/DDBJ whole genome shotgun (WGS) entry which is preliminary data.</text>
</comment>
<keyword evidence="1" id="KW-1133">Transmembrane helix</keyword>
<reference evidence="3" key="1">
    <citation type="journal article" date="2019" name="Int. J. Syst. Evol. Microbiol.">
        <title>The Global Catalogue of Microorganisms (GCM) 10K type strain sequencing project: providing services to taxonomists for standard genome sequencing and annotation.</title>
        <authorList>
            <consortium name="The Broad Institute Genomics Platform"/>
            <consortium name="The Broad Institute Genome Sequencing Center for Infectious Disease"/>
            <person name="Wu L."/>
            <person name="Ma J."/>
        </authorList>
    </citation>
    <scope>NUCLEOTIDE SEQUENCE [LARGE SCALE GENOMIC DNA]</scope>
    <source>
        <strain evidence="3">CGMCC 1.16031</strain>
    </source>
</reference>
<dbReference type="RefSeq" id="WP_131259218.1">
    <property type="nucleotide sequence ID" value="NZ_JBHSUS010000001.1"/>
</dbReference>
<keyword evidence="1" id="KW-0812">Transmembrane</keyword>
<evidence type="ECO:0000256" key="1">
    <source>
        <dbReference type="SAM" id="Phobius"/>
    </source>
</evidence>
<accession>A0ABW1XGG4</accession>
<dbReference type="EMBL" id="JBHSUS010000001">
    <property type="protein sequence ID" value="MFC6439119.1"/>
    <property type="molecule type" value="Genomic_DNA"/>
</dbReference>
<keyword evidence="3" id="KW-1185">Reference proteome</keyword>
<feature type="transmembrane region" description="Helical" evidence="1">
    <location>
        <begin position="18"/>
        <end position="38"/>
    </location>
</feature>
<organism evidence="2 3">
    <name type="scientific">Pseudobowmanella zhangzhouensis</name>
    <dbReference type="NCBI Taxonomy" id="1537679"/>
    <lineage>
        <taxon>Bacteria</taxon>
        <taxon>Pseudomonadati</taxon>
        <taxon>Pseudomonadota</taxon>
        <taxon>Gammaproteobacteria</taxon>
        <taxon>Alteromonadales</taxon>
        <taxon>Alteromonadaceae</taxon>
    </lineage>
</organism>
<protein>
    <submittedName>
        <fullName evidence="2">Uncharacterized protein</fullName>
    </submittedName>
</protein>
<gene>
    <name evidence="2" type="ORF">ACFP85_02985</name>
</gene>
<evidence type="ECO:0000313" key="2">
    <source>
        <dbReference type="EMBL" id="MFC6439119.1"/>
    </source>
</evidence>
<proteinExistence type="predicted"/>
<name>A0ABW1XGG4_9ALTE</name>
<evidence type="ECO:0000313" key="3">
    <source>
        <dbReference type="Proteomes" id="UP001596364"/>
    </source>
</evidence>